<dbReference type="SUPFAM" id="SSF52833">
    <property type="entry name" value="Thioredoxin-like"/>
    <property type="match status" value="1"/>
</dbReference>
<keyword evidence="4 6" id="KW-0560">Oxidoreductase</keyword>
<evidence type="ECO:0000256" key="3">
    <source>
        <dbReference type="ARBA" id="ARBA00022862"/>
    </source>
</evidence>
<dbReference type="Proteomes" id="UP000218209">
    <property type="component" value="Unassembled WGS sequence"/>
</dbReference>
<evidence type="ECO:0000256" key="4">
    <source>
        <dbReference type="ARBA" id="ARBA00023002"/>
    </source>
</evidence>
<dbReference type="AlphaFoldDB" id="A0A1X6NTQ9"/>
<evidence type="ECO:0000256" key="5">
    <source>
        <dbReference type="PIRSR" id="PIRSR637944-1"/>
    </source>
</evidence>
<dbReference type="Pfam" id="PF08534">
    <property type="entry name" value="Redoxin"/>
    <property type="match status" value="1"/>
</dbReference>
<dbReference type="GO" id="GO:0008379">
    <property type="term" value="F:thioredoxin peroxidase activity"/>
    <property type="evidence" value="ECO:0007669"/>
    <property type="project" value="InterPro"/>
</dbReference>
<reference evidence="8 9" key="1">
    <citation type="submission" date="2017-03" db="EMBL/GenBank/DDBJ databases">
        <title>WGS assembly of Porphyra umbilicalis.</title>
        <authorList>
            <person name="Brawley S.H."/>
            <person name="Blouin N.A."/>
            <person name="Ficko-Blean E."/>
            <person name="Wheeler G.L."/>
            <person name="Lohr M."/>
            <person name="Goodson H.V."/>
            <person name="Jenkins J.W."/>
            <person name="Blaby-Haas C.E."/>
            <person name="Helliwell K.E."/>
            <person name="Chan C."/>
            <person name="Marriage T."/>
            <person name="Bhattacharya D."/>
            <person name="Klein A.S."/>
            <person name="Badis Y."/>
            <person name="Brodie J."/>
            <person name="Cao Y."/>
            <person name="Collen J."/>
            <person name="Dittami S.M."/>
            <person name="Gachon C.M."/>
            <person name="Green B.R."/>
            <person name="Karpowicz S."/>
            <person name="Kim J.W."/>
            <person name="Kudahl U."/>
            <person name="Lin S."/>
            <person name="Michel G."/>
            <person name="Mittag M."/>
            <person name="Olson B.J."/>
            <person name="Pangilinan J."/>
            <person name="Peng Y."/>
            <person name="Qiu H."/>
            <person name="Shu S."/>
            <person name="Singer J.T."/>
            <person name="Smith A.G."/>
            <person name="Sprecher B.N."/>
            <person name="Wagner V."/>
            <person name="Wang W."/>
            <person name="Wang Z.-Y."/>
            <person name="Yan J."/>
            <person name="Yarish C."/>
            <person name="Zoeuner-Riek S."/>
            <person name="Zhuang Y."/>
            <person name="Zou Y."/>
            <person name="Lindquist E.A."/>
            <person name="Grimwood J."/>
            <person name="Barry K."/>
            <person name="Rokhsar D.S."/>
            <person name="Schmutz J."/>
            <person name="Stiller J.W."/>
            <person name="Grossman A.R."/>
            <person name="Prochnik S.E."/>
        </authorList>
    </citation>
    <scope>NUCLEOTIDE SEQUENCE [LARGE SCALE GENOMIC DNA]</scope>
    <source>
        <strain evidence="8">4086291</strain>
    </source>
</reference>
<accession>A0A1X6NTQ9</accession>
<evidence type="ECO:0000313" key="9">
    <source>
        <dbReference type="Proteomes" id="UP000218209"/>
    </source>
</evidence>
<keyword evidence="2 6" id="KW-0575">Peroxidase</keyword>
<dbReference type="PANTHER" id="PTHR10430:SF16">
    <property type="entry name" value="PEROXIREDOXIN-5, MITOCHONDRIAL"/>
    <property type="match status" value="1"/>
</dbReference>
<organism evidence="8 9">
    <name type="scientific">Porphyra umbilicalis</name>
    <name type="common">Purple laver</name>
    <name type="synonym">Red alga</name>
    <dbReference type="NCBI Taxonomy" id="2786"/>
    <lineage>
        <taxon>Eukaryota</taxon>
        <taxon>Rhodophyta</taxon>
        <taxon>Bangiophyceae</taxon>
        <taxon>Bangiales</taxon>
        <taxon>Bangiaceae</taxon>
        <taxon>Porphyra</taxon>
    </lineage>
</organism>
<dbReference type="Gene3D" id="3.40.30.10">
    <property type="entry name" value="Glutaredoxin"/>
    <property type="match status" value="1"/>
</dbReference>
<dbReference type="PANTHER" id="PTHR10430">
    <property type="entry name" value="PEROXIREDOXIN"/>
    <property type="match status" value="1"/>
</dbReference>
<feature type="domain" description="Redoxin" evidence="7">
    <location>
        <begin position="53"/>
        <end position="195"/>
    </location>
</feature>
<evidence type="ECO:0000259" key="7">
    <source>
        <dbReference type="Pfam" id="PF08534"/>
    </source>
</evidence>
<dbReference type="GO" id="GO:0034599">
    <property type="term" value="P:cellular response to oxidative stress"/>
    <property type="evidence" value="ECO:0007669"/>
    <property type="project" value="InterPro"/>
</dbReference>
<dbReference type="OrthoDB" id="1882547at2759"/>
<evidence type="ECO:0000313" key="8">
    <source>
        <dbReference type="EMBL" id="OSX71957.1"/>
    </source>
</evidence>
<dbReference type="InterPro" id="IPR037944">
    <property type="entry name" value="PRX5-like"/>
</dbReference>
<evidence type="ECO:0000256" key="1">
    <source>
        <dbReference type="ARBA" id="ARBA00010505"/>
    </source>
</evidence>
<dbReference type="GO" id="GO:0005737">
    <property type="term" value="C:cytoplasm"/>
    <property type="evidence" value="ECO:0007669"/>
    <property type="project" value="TreeGrafter"/>
</dbReference>
<dbReference type="InterPro" id="IPR013740">
    <property type="entry name" value="Redoxin"/>
</dbReference>
<dbReference type="InterPro" id="IPR036249">
    <property type="entry name" value="Thioredoxin-like_sf"/>
</dbReference>
<evidence type="ECO:0000256" key="6">
    <source>
        <dbReference type="RuleBase" id="RU366011"/>
    </source>
</evidence>
<gene>
    <name evidence="8" type="ORF">BU14_0486s0003</name>
</gene>
<name>A0A1X6NTQ9_PORUM</name>
<keyword evidence="6" id="KW-0676">Redox-active center</keyword>
<sequence length="210" mass="21744">MAFVGTVAALSVTRRAPALCARASAFVAPAARRSAALPARALATRAATMTIKEGDALPIDGVKLMVLGASGPEAIEIAPLFKNKKTVLFAIPGCFTSTCQNSHFPSFAGDNGKALKAKGVDEIVCVAVNDPFVAARFSETMAVPEIKLLADGDAAWVKSMGLETDLGAFGGTRSSRWSMLVEDGVVKKAFLEGGPGYTNISGGAHMVENI</sequence>
<dbReference type="GO" id="GO:0042744">
    <property type="term" value="P:hydrogen peroxide catabolic process"/>
    <property type="evidence" value="ECO:0007669"/>
    <property type="project" value="TreeGrafter"/>
</dbReference>
<dbReference type="CDD" id="cd03013">
    <property type="entry name" value="PRX5_like"/>
    <property type="match status" value="1"/>
</dbReference>
<dbReference type="EMBL" id="KV919096">
    <property type="protein sequence ID" value="OSX71957.1"/>
    <property type="molecule type" value="Genomic_DNA"/>
</dbReference>
<evidence type="ECO:0000256" key="2">
    <source>
        <dbReference type="ARBA" id="ARBA00022559"/>
    </source>
</evidence>
<comment type="function">
    <text evidence="6">Thiol-specific peroxidase that catalyzes the reduction of hydrogen peroxide and organic hydroperoxides to water and alcohols, respectively. Plays a role in cell protection against oxidative stress by detoxifying peroxides.</text>
</comment>
<proteinExistence type="inferred from homology"/>
<feature type="active site" description="Cysteine sulfenic acid (-SOH) intermediate" evidence="5">
    <location>
        <position position="99"/>
    </location>
</feature>
<keyword evidence="9" id="KW-1185">Reference proteome</keyword>
<keyword evidence="3 6" id="KW-0049">Antioxidant</keyword>
<dbReference type="GO" id="GO:0045454">
    <property type="term" value="P:cell redox homeostasis"/>
    <property type="evidence" value="ECO:0007669"/>
    <property type="project" value="TreeGrafter"/>
</dbReference>
<protein>
    <recommendedName>
        <fullName evidence="7">Redoxin domain-containing protein</fullName>
    </recommendedName>
</protein>
<comment type="similarity">
    <text evidence="1 6">Belongs to the peroxiredoxin family. Prx5 subfamily.</text>
</comment>